<name>A0A0F9FKL2_9ZZZZ</name>
<dbReference type="EMBL" id="LAZR01020973">
    <property type="protein sequence ID" value="KKL86934.1"/>
    <property type="molecule type" value="Genomic_DNA"/>
</dbReference>
<reference evidence="1" key="1">
    <citation type="journal article" date="2015" name="Nature">
        <title>Complex archaea that bridge the gap between prokaryotes and eukaryotes.</title>
        <authorList>
            <person name="Spang A."/>
            <person name="Saw J.H."/>
            <person name="Jorgensen S.L."/>
            <person name="Zaremba-Niedzwiedzka K."/>
            <person name="Martijn J."/>
            <person name="Lind A.E."/>
            <person name="van Eijk R."/>
            <person name="Schleper C."/>
            <person name="Guy L."/>
            <person name="Ettema T.J."/>
        </authorList>
    </citation>
    <scope>NUCLEOTIDE SEQUENCE</scope>
</reference>
<gene>
    <name evidence="1" type="ORF">LCGC14_1939750</name>
</gene>
<evidence type="ECO:0000313" key="1">
    <source>
        <dbReference type="EMBL" id="KKL86934.1"/>
    </source>
</evidence>
<feature type="non-terminal residue" evidence="1">
    <location>
        <position position="1"/>
    </location>
</feature>
<protein>
    <submittedName>
        <fullName evidence="1">Uncharacterized protein</fullName>
    </submittedName>
</protein>
<sequence>GNPIVFYRDRELFFTGNHLHGHHHRFTGFLVTLHSSHFHKFEDEQFITAPTLIIGSSDTTKVKHSDFDYLINDFAYSKSSSEVDLTGDAIPEGKYGAWSLKIDSDGDITIAAADDNVTGYDTPRIALEDLDSSDSSSAYMGYVTVIKSDGAFTPAVTALDASNVTATFTDGRFENRSTPISALLYGTQLFVQPKANDIFQLKALTISDRPTALETSDTLADPKHGPAIARGAAILYLGPRGGQNRIAELAPTTKHIFDSIRSDKIVFSGAIPNLIWFSKICSRALSQPISNLPAYLLI</sequence>
<proteinExistence type="predicted"/>
<dbReference type="AlphaFoldDB" id="A0A0F9FKL2"/>
<organism evidence="1">
    <name type="scientific">marine sediment metagenome</name>
    <dbReference type="NCBI Taxonomy" id="412755"/>
    <lineage>
        <taxon>unclassified sequences</taxon>
        <taxon>metagenomes</taxon>
        <taxon>ecological metagenomes</taxon>
    </lineage>
</organism>
<comment type="caution">
    <text evidence="1">The sequence shown here is derived from an EMBL/GenBank/DDBJ whole genome shotgun (WGS) entry which is preliminary data.</text>
</comment>
<accession>A0A0F9FKL2</accession>